<dbReference type="Proteomes" id="UP001500668">
    <property type="component" value="Unassembled WGS sequence"/>
</dbReference>
<reference evidence="5 6" key="1">
    <citation type="journal article" date="2019" name="Int. J. Syst. Evol. Microbiol.">
        <title>The Global Catalogue of Microorganisms (GCM) 10K type strain sequencing project: providing services to taxonomists for standard genome sequencing and annotation.</title>
        <authorList>
            <consortium name="The Broad Institute Genomics Platform"/>
            <consortium name="The Broad Institute Genome Sequencing Center for Infectious Disease"/>
            <person name="Wu L."/>
            <person name="Ma J."/>
        </authorList>
    </citation>
    <scope>NUCLEOTIDE SEQUENCE [LARGE SCALE GENOMIC DNA]</scope>
    <source>
        <strain evidence="5 6">JCM 5067</strain>
    </source>
</reference>
<keyword evidence="1" id="KW-0805">Transcription regulation</keyword>
<protein>
    <submittedName>
        <fullName evidence="5">FadR/GntR family transcriptional regulator</fullName>
    </submittedName>
</protein>
<keyword evidence="2" id="KW-0238">DNA-binding</keyword>
<sequence>MTDPESPRRGRYLYRQIADELRKEINEGKYSQGQALPGEIQLTERFGVSRASVAKAMDVLKREGLIERRQGSGTFAVGAPRAGGGSDQGVEAVVSDKVPAVFLQPYLAEAFGAAEVSIDVWSFTTEALVQRIADQAKDILDGKTAAPASIAVRVLLPDTTVELPLPHRAGHPEDPRPRERLRSIQDACFRVVRHSLYDLKAAGRVAEVTVERRYMPKLPDFKLYILNQQVVLQAFYEVEEHDVALETGEVITIRDLIGLGRSAELHPFRASVDSETSGADFVRRACAYFNSHWDYLGTERERRAG</sequence>
<keyword evidence="3" id="KW-0804">Transcription</keyword>
<dbReference type="PROSITE" id="PS50949">
    <property type="entry name" value="HTH_GNTR"/>
    <property type="match status" value="1"/>
</dbReference>
<evidence type="ECO:0000259" key="4">
    <source>
        <dbReference type="PROSITE" id="PS50949"/>
    </source>
</evidence>
<feature type="domain" description="HTH gntR-type" evidence="4">
    <location>
        <begin position="11"/>
        <end position="79"/>
    </location>
</feature>
<organism evidence="5 6">
    <name type="scientific">Streptomyces crystallinus</name>
    <dbReference type="NCBI Taxonomy" id="68191"/>
    <lineage>
        <taxon>Bacteria</taxon>
        <taxon>Bacillati</taxon>
        <taxon>Actinomycetota</taxon>
        <taxon>Actinomycetes</taxon>
        <taxon>Kitasatosporales</taxon>
        <taxon>Streptomycetaceae</taxon>
        <taxon>Streptomyces</taxon>
    </lineage>
</organism>
<dbReference type="CDD" id="cd07377">
    <property type="entry name" value="WHTH_GntR"/>
    <property type="match status" value="1"/>
</dbReference>
<dbReference type="InterPro" id="IPR050679">
    <property type="entry name" value="Bact_HTH_transcr_reg"/>
</dbReference>
<comment type="caution">
    <text evidence="5">The sequence shown here is derived from an EMBL/GenBank/DDBJ whole genome shotgun (WGS) entry which is preliminary data.</text>
</comment>
<dbReference type="PRINTS" id="PR00035">
    <property type="entry name" value="HTHGNTR"/>
</dbReference>
<evidence type="ECO:0000313" key="6">
    <source>
        <dbReference type="Proteomes" id="UP001500668"/>
    </source>
</evidence>
<dbReference type="InterPro" id="IPR036388">
    <property type="entry name" value="WH-like_DNA-bd_sf"/>
</dbReference>
<evidence type="ECO:0000256" key="1">
    <source>
        <dbReference type="ARBA" id="ARBA00023015"/>
    </source>
</evidence>
<accession>A0ABN1H1U3</accession>
<evidence type="ECO:0000256" key="3">
    <source>
        <dbReference type="ARBA" id="ARBA00023163"/>
    </source>
</evidence>
<evidence type="ECO:0000256" key="2">
    <source>
        <dbReference type="ARBA" id="ARBA00023125"/>
    </source>
</evidence>
<evidence type="ECO:0000313" key="5">
    <source>
        <dbReference type="EMBL" id="GAA0626634.1"/>
    </source>
</evidence>
<dbReference type="SUPFAM" id="SSF46785">
    <property type="entry name" value="Winged helix' DNA-binding domain"/>
    <property type="match status" value="1"/>
</dbReference>
<dbReference type="SMART" id="SM00345">
    <property type="entry name" value="HTH_GNTR"/>
    <property type="match status" value="1"/>
</dbReference>
<dbReference type="Gene3D" id="1.10.10.10">
    <property type="entry name" value="Winged helix-like DNA-binding domain superfamily/Winged helix DNA-binding domain"/>
    <property type="match status" value="1"/>
</dbReference>
<dbReference type="InterPro" id="IPR000524">
    <property type="entry name" value="Tscrpt_reg_HTH_GntR"/>
</dbReference>
<keyword evidence="6" id="KW-1185">Reference proteome</keyword>
<proteinExistence type="predicted"/>
<dbReference type="PANTHER" id="PTHR44846:SF17">
    <property type="entry name" value="GNTR-FAMILY TRANSCRIPTIONAL REGULATOR"/>
    <property type="match status" value="1"/>
</dbReference>
<name>A0ABN1H1U3_9ACTN</name>
<dbReference type="InterPro" id="IPR036390">
    <property type="entry name" value="WH_DNA-bd_sf"/>
</dbReference>
<dbReference type="EMBL" id="BAAACA010000064">
    <property type="protein sequence ID" value="GAA0626634.1"/>
    <property type="molecule type" value="Genomic_DNA"/>
</dbReference>
<gene>
    <name evidence="5" type="ORF">GCM10010394_66740</name>
</gene>
<dbReference type="PANTHER" id="PTHR44846">
    <property type="entry name" value="MANNOSYL-D-GLYCERATE TRANSPORT/METABOLISM SYSTEM REPRESSOR MNGR-RELATED"/>
    <property type="match status" value="1"/>
</dbReference>
<dbReference type="RefSeq" id="WP_344080613.1">
    <property type="nucleotide sequence ID" value="NZ_BAAACA010000064.1"/>
</dbReference>
<dbReference type="Pfam" id="PF00392">
    <property type="entry name" value="GntR"/>
    <property type="match status" value="1"/>
</dbReference>